<dbReference type="Gene3D" id="3.40.33.10">
    <property type="entry name" value="CAP"/>
    <property type="match status" value="1"/>
</dbReference>
<dbReference type="RefSeq" id="XP_002677392.1">
    <property type="nucleotide sequence ID" value="XM_002677346.1"/>
</dbReference>
<dbReference type="SMART" id="SM00198">
    <property type="entry name" value="SCP"/>
    <property type="match status" value="1"/>
</dbReference>
<accession>D2VER7</accession>
<dbReference type="PRINTS" id="PR00837">
    <property type="entry name" value="V5TPXLIKE"/>
</dbReference>
<proteinExistence type="predicted"/>
<dbReference type="InParanoid" id="D2VER7"/>
<dbReference type="PRINTS" id="PR00838">
    <property type="entry name" value="V5ALLERGEN"/>
</dbReference>
<organism evidence="4">
    <name type="scientific">Naegleria gruberi</name>
    <name type="common">Amoeba</name>
    <dbReference type="NCBI Taxonomy" id="5762"/>
    <lineage>
        <taxon>Eukaryota</taxon>
        <taxon>Discoba</taxon>
        <taxon>Heterolobosea</taxon>
        <taxon>Tetramitia</taxon>
        <taxon>Eutetramitia</taxon>
        <taxon>Vahlkampfiidae</taxon>
        <taxon>Naegleria</taxon>
    </lineage>
</organism>
<dbReference type="KEGG" id="ngr:NAEGRDRAFT_67368"/>
<dbReference type="VEuPathDB" id="AmoebaDB:NAEGRDRAFT_67368"/>
<dbReference type="InterPro" id="IPR001283">
    <property type="entry name" value="CRISP-related"/>
</dbReference>
<dbReference type="eggNOG" id="KOG3017">
    <property type="taxonomic scope" value="Eukaryota"/>
</dbReference>
<evidence type="ECO:0000313" key="4">
    <source>
        <dbReference type="Proteomes" id="UP000006671"/>
    </source>
</evidence>
<evidence type="ECO:0000256" key="1">
    <source>
        <dbReference type="SAM" id="SignalP"/>
    </source>
</evidence>
<dbReference type="PROSITE" id="PS01009">
    <property type="entry name" value="CRISP_1"/>
    <property type="match status" value="1"/>
</dbReference>
<evidence type="ECO:0000313" key="3">
    <source>
        <dbReference type="EMBL" id="EFC44648.1"/>
    </source>
</evidence>
<dbReference type="InterPro" id="IPR018244">
    <property type="entry name" value="Allrgn_V5/Tpx1_CS"/>
</dbReference>
<feature type="domain" description="SCP" evidence="2">
    <location>
        <begin position="3"/>
        <end position="131"/>
    </location>
</feature>
<reference evidence="3 4" key="1">
    <citation type="journal article" date="2010" name="Cell">
        <title>The genome of Naegleria gruberi illuminates early eukaryotic versatility.</title>
        <authorList>
            <person name="Fritz-Laylin L.K."/>
            <person name="Prochnik S.E."/>
            <person name="Ginger M.L."/>
            <person name="Dacks J.B."/>
            <person name="Carpenter M.L."/>
            <person name="Field M.C."/>
            <person name="Kuo A."/>
            <person name="Paredez A."/>
            <person name="Chapman J."/>
            <person name="Pham J."/>
            <person name="Shu S."/>
            <person name="Neupane R."/>
            <person name="Cipriano M."/>
            <person name="Mancuso J."/>
            <person name="Tu H."/>
            <person name="Salamov A."/>
            <person name="Lindquist E."/>
            <person name="Shapiro H."/>
            <person name="Lucas S."/>
            <person name="Grigoriev I.V."/>
            <person name="Cande W.Z."/>
            <person name="Fulton C."/>
            <person name="Rokhsar D.S."/>
            <person name="Dawson S.C."/>
        </authorList>
    </citation>
    <scope>NUCLEOTIDE SEQUENCE [LARGE SCALE GENOMIC DNA]</scope>
    <source>
        <strain evidence="3 4">NEG-M</strain>
    </source>
</reference>
<gene>
    <name evidence="3" type="ORF">NAEGRDRAFT_67368</name>
</gene>
<dbReference type="OMA" id="TMWVEEN"/>
<feature type="signal peptide" evidence="1">
    <location>
        <begin position="1"/>
        <end position="21"/>
    </location>
</feature>
<dbReference type="InterPro" id="IPR035940">
    <property type="entry name" value="CAP_sf"/>
</dbReference>
<dbReference type="Proteomes" id="UP000006671">
    <property type="component" value="Unassembled WGS sequence"/>
</dbReference>
<dbReference type="AlphaFoldDB" id="D2VER7"/>
<dbReference type="GeneID" id="8848578"/>
<dbReference type="PANTHER" id="PTHR10334">
    <property type="entry name" value="CYSTEINE-RICH SECRETORY PROTEIN-RELATED"/>
    <property type="match status" value="1"/>
</dbReference>
<dbReference type="OrthoDB" id="674273at2759"/>
<dbReference type="GO" id="GO:0005576">
    <property type="term" value="C:extracellular region"/>
    <property type="evidence" value="ECO:0007669"/>
    <property type="project" value="InterPro"/>
</dbReference>
<dbReference type="SUPFAM" id="SSF55797">
    <property type="entry name" value="PR-1-like"/>
    <property type="match status" value="1"/>
</dbReference>
<keyword evidence="1" id="KW-0732">Signal</keyword>
<feature type="chain" id="PRO_5003038611" evidence="1">
    <location>
        <begin position="22"/>
        <end position="140"/>
    </location>
</feature>
<keyword evidence="4" id="KW-1185">Reference proteome</keyword>
<evidence type="ECO:0000259" key="2">
    <source>
        <dbReference type="SMART" id="SM00198"/>
    </source>
</evidence>
<name>D2VER7_NAEGR</name>
<dbReference type="Pfam" id="PF00188">
    <property type="entry name" value="CAP"/>
    <property type="match status" value="1"/>
</dbReference>
<protein>
    <submittedName>
        <fullName evidence="3">Predicted protein</fullName>
    </submittedName>
</protein>
<sequence length="140" mass="15210">MFKPLALIVIFLLVTGNYLKGCVYSHNANRSTQYGSTIGENIYIESGYTTGSSIDRGINSWFNEYTDYNFKTNTCGTGKVCGHYTQLIWAKSTEIGCAKHTCSSVQGFKGVTGKPVILVLCNYATAGNYIGQKPYTTAAG</sequence>
<dbReference type="InterPro" id="IPR014044">
    <property type="entry name" value="CAP_dom"/>
</dbReference>
<dbReference type="InterPro" id="IPR002413">
    <property type="entry name" value="V5_allergen-like"/>
</dbReference>
<dbReference type="EMBL" id="GG738867">
    <property type="protein sequence ID" value="EFC44648.1"/>
    <property type="molecule type" value="Genomic_DNA"/>
</dbReference>